<evidence type="ECO:0000313" key="1">
    <source>
        <dbReference type="EMBL" id="PSR77974.1"/>
    </source>
</evidence>
<dbReference type="EMBL" id="MLYV02000765">
    <property type="protein sequence ID" value="PSR77974.1"/>
    <property type="molecule type" value="Genomic_DNA"/>
</dbReference>
<organism evidence="1 2">
    <name type="scientific">Hermanssonia centrifuga</name>
    <dbReference type="NCBI Taxonomy" id="98765"/>
    <lineage>
        <taxon>Eukaryota</taxon>
        <taxon>Fungi</taxon>
        <taxon>Dikarya</taxon>
        <taxon>Basidiomycota</taxon>
        <taxon>Agaricomycotina</taxon>
        <taxon>Agaricomycetes</taxon>
        <taxon>Polyporales</taxon>
        <taxon>Meruliaceae</taxon>
        <taxon>Hermanssonia</taxon>
    </lineage>
</organism>
<reference evidence="1 2" key="1">
    <citation type="submission" date="2018-02" db="EMBL/GenBank/DDBJ databases">
        <title>Genome sequence of the basidiomycete white-rot fungus Phlebia centrifuga.</title>
        <authorList>
            <person name="Granchi Z."/>
            <person name="Peng M."/>
            <person name="de Vries R.P."/>
            <person name="Hilden K."/>
            <person name="Makela M.R."/>
            <person name="Grigoriev I."/>
            <person name="Riley R."/>
        </authorList>
    </citation>
    <scope>NUCLEOTIDE SEQUENCE [LARGE SCALE GENOMIC DNA]</scope>
    <source>
        <strain evidence="1 2">FBCC195</strain>
    </source>
</reference>
<gene>
    <name evidence="1" type="ORF">PHLCEN_2v7632</name>
</gene>
<proteinExistence type="predicted"/>
<dbReference type="AlphaFoldDB" id="A0A2R6NW74"/>
<evidence type="ECO:0000313" key="2">
    <source>
        <dbReference type="Proteomes" id="UP000186601"/>
    </source>
</evidence>
<accession>A0A2R6NW74</accession>
<comment type="caution">
    <text evidence="1">The sequence shown here is derived from an EMBL/GenBank/DDBJ whole genome shotgun (WGS) entry which is preliminary data.</text>
</comment>
<sequence>MSIMLMPFLDAFKRNTRQDFDHVLHRRGTMDRAVLSPGMPLVAYKAVFDLAAAKEELRQTKEDHAKLLGGCQARVEQQLAKKIALQHKYEALDEGSAVLVVGLEEELSSVTKLLEETR</sequence>
<protein>
    <submittedName>
        <fullName evidence="1">Uncharacterized protein</fullName>
    </submittedName>
</protein>
<keyword evidence="2" id="KW-1185">Reference proteome</keyword>
<dbReference type="Proteomes" id="UP000186601">
    <property type="component" value="Unassembled WGS sequence"/>
</dbReference>
<name>A0A2R6NW74_9APHY</name>